<evidence type="ECO:0000259" key="4">
    <source>
        <dbReference type="Pfam" id="PF00891"/>
    </source>
</evidence>
<dbReference type="InterPro" id="IPR016461">
    <property type="entry name" value="COMT-like"/>
</dbReference>
<dbReference type="SUPFAM" id="SSF53335">
    <property type="entry name" value="S-adenosyl-L-methionine-dependent methyltransferases"/>
    <property type="match status" value="1"/>
</dbReference>
<dbReference type="Gene3D" id="3.40.50.150">
    <property type="entry name" value="Vaccinia Virus protein VP39"/>
    <property type="match status" value="2"/>
</dbReference>
<gene>
    <name evidence="5" type="ORF">B0T17DRAFT_651694</name>
</gene>
<proteinExistence type="predicted"/>
<name>A0AA39XNX3_9PEZI</name>
<dbReference type="PROSITE" id="PS51683">
    <property type="entry name" value="SAM_OMT_II"/>
    <property type="match status" value="1"/>
</dbReference>
<evidence type="ECO:0000256" key="1">
    <source>
        <dbReference type="ARBA" id="ARBA00022603"/>
    </source>
</evidence>
<dbReference type="InterPro" id="IPR029063">
    <property type="entry name" value="SAM-dependent_MTases_sf"/>
</dbReference>
<dbReference type="SUPFAM" id="SSF46785">
    <property type="entry name" value="Winged helix' DNA-binding domain"/>
    <property type="match status" value="1"/>
</dbReference>
<evidence type="ECO:0000313" key="6">
    <source>
        <dbReference type="Proteomes" id="UP001174934"/>
    </source>
</evidence>
<dbReference type="InterPro" id="IPR036388">
    <property type="entry name" value="WH-like_DNA-bd_sf"/>
</dbReference>
<evidence type="ECO:0000256" key="3">
    <source>
        <dbReference type="ARBA" id="ARBA00022691"/>
    </source>
</evidence>
<dbReference type="PANTHER" id="PTHR43712">
    <property type="entry name" value="PUTATIVE (AFU_ORTHOLOGUE AFUA_4G14580)-RELATED"/>
    <property type="match status" value="1"/>
</dbReference>
<dbReference type="EMBL" id="JAULSR010000001">
    <property type="protein sequence ID" value="KAK0637046.1"/>
    <property type="molecule type" value="Genomic_DNA"/>
</dbReference>
<keyword evidence="6" id="KW-1185">Reference proteome</keyword>
<dbReference type="InterPro" id="IPR036390">
    <property type="entry name" value="WH_DNA-bd_sf"/>
</dbReference>
<keyword evidence="1 5" id="KW-0489">Methyltransferase</keyword>
<evidence type="ECO:0000313" key="5">
    <source>
        <dbReference type="EMBL" id="KAK0637046.1"/>
    </source>
</evidence>
<feature type="domain" description="O-methyltransferase C-terminal" evidence="4">
    <location>
        <begin position="229"/>
        <end position="329"/>
    </location>
</feature>
<evidence type="ECO:0000256" key="2">
    <source>
        <dbReference type="ARBA" id="ARBA00022679"/>
    </source>
</evidence>
<dbReference type="GO" id="GO:0032259">
    <property type="term" value="P:methylation"/>
    <property type="evidence" value="ECO:0007669"/>
    <property type="project" value="UniProtKB-KW"/>
</dbReference>
<protein>
    <submittedName>
        <fullName evidence="5">S-adenosyl-L-methionine-dependent methyltransferase</fullName>
    </submittedName>
</protein>
<dbReference type="InterPro" id="IPR001077">
    <property type="entry name" value="COMT_C"/>
</dbReference>
<sequence>MTNPRSRDDILELATRAKQAVHTPSSFMTELLIQQQQYTCLHWLCHFNILTRIPIPPSSISYHDLAKTTNVPESSLRAVTRMVMTTGFLHEPTPDHVSHSALSAPFIQDPHLMTWMLHMVNHTVPFMNGFIRATEKFGPSQKAAETAFNVAFNTDLAYFPYLKSKPELEREFDAYMQSQSKAHGGAKVEHLLDGFDWASLRDRALVVDDQATPIANARKQKSTSPDDIWRRTELQEHDFFGPQNIKGADVYLLRMIIHDWPDDKAVVILQRLAQAMGPQSRILIMDMVIPAPGAGPVLAEAALREKDLCMRQVFNAKERETGDWYALVGKVSSKPGLRIKGIIRRPDGCQHSVIEVVLDGNGVNGVAR</sequence>
<reference evidence="5" key="1">
    <citation type="submission" date="2023-06" db="EMBL/GenBank/DDBJ databases">
        <title>Genome-scale phylogeny and comparative genomics of the fungal order Sordariales.</title>
        <authorList>
            <consortium name="Lawrence Berkeley National Laboratory"/>
            <person name="Hensen N."/>
            <person name="Bonometti L."/>
            <person name="Westerberg I."/>
            <person name="Brannstrom I.O."/>
            <person name="Guillou S."/>
            <person name="Cros-Aarteil S."/>
            <person name="Calhoun S."/>
            <person name="Haridas S."/>
            <person name="Kuo A."/>
            <person name="Mondo S."/>
            <person name="Pangilinan J."/>
            <person name="Riley R."/>
            <person name="LaButti K."/>
            <person name="Andreopoulos B."/>
            <person name="Lipzen A."/>
            <person name="Chen C."/>
            <person name="Yanf M."/>
            <person name="Daum C."/>
            <person name="Ng V."/>
            <person name="Clum A."/>
            <person name="Steindorff A."/>
            <person name="Ohm R."/>
            <person name="Martin F."/>
            <person name="Silar P."/>
            <person name="Natvig D."/>
            <person name="Lalanne C."/>
            <person name="Gautier V."/>
            <person name="Ament-velasquez S.L."/>
            <person name="Kruys A."/>
            <person name="Hutchinson M.I."/>
            <person name="Powell A.J."/>
            <person name="Barry K."/>
            <person name="Miller A.N."/>
            <person name="Grigoriev I.V."/>
            <person name="Debuchy R."/>
            <person name="Gladieux P."/>
            <person name="Thoren M.H."/>
            <person name="Johannesson H."/>
        </authorList>
    </citation>
    <scope>NUCLEOTIDE SEQUENCE</scope>
    <source>
        <strain evidence="5">SMH3391-2</strain>
    </source>
</reference>
<accession>A0AA39XNX3</accession>
<dbReference type="GO" id="GO:0008171">
    <property type="term" value="F:O-methyltransferase activity"/>
    <property type="evidence" value="ECO:0007669"/>
    <property type="project" value="InterPro"/>
</dbReference>
<dbReference type="Gene3D" id="1.10.10.10">
    <property type="entry name" value="Winged helix-like DNA-binding domain superfamily/Winged helix DNA-binding domain"/>
    <property type="match status" value="1"/>
</dbReference>
<organism evidence="5 6">
    <name type="scientific">Bombardia bombarda</name>
    <dbReference type="NCBI Taxonomy" id="252184"/>
    <lineage>
        <taxon>Eukaryota</taxon>
        <taxon>Fungi</taxon>
        <taxon>Dikarya</taxon>
        <taxon>Ascomycota</taxon>
        <taxon>Pezizomycotina</taxon>
        <taxon>Sordariomycetes</taxon>
        <taxon>Sordariomycetidae</taxon>
        <taxon>Sordariales</taxon>
        <taxon>Lasiosphaeriaceae</taxon>
        <taxon>Bombardia</taxon>
    </lineage>
</organism>
<keyword evidence="2" id="KW-0808">Transferase</keyword>
<dbReference type="AlphaFoldDB" id="A0AA39XNX3"/>
<dbReference type="Proteomes" id="UP001174934">
    <property type="component" value="Unassembled WGS sequence"/>
</dbReference>
<keyword evidence="3" id="KW-0949">S-adenosyl-L-methionine</keyword>
<dbReference type="Pfam" id="PF00891">
    <property type="entry name" value="Methyltransf_2"/>
    <property type="match status" value="1"/>
</dbReference>
<dbReference type="PANTHER" id="PTHR43712:SF19">
    <property type="entry name" value="DUAL O-METHYLTRANSFERASE_FAD-DEPENDENT MONOOXYGENASE ELCB"/>
    <property type="match status" value="1"/>
</dbReference>
<comment type="caution">
    <text evidence="5">The sequence shown here is derived from an EMBL/GenBank/DDBJ whole genome shotgun (WGS) entry which is preliminary data.</text>
</comment>